<name>G3AS09_SPAPN</name>
<organism evidence="4">
    <name type="scientific">Spathaspora passalidarum (strain NRRL Y-27907 / 11-Y1)</name>
    <dbReference type="NCBI Taxonomy" id="619300"/>
    <lineage>
        <taxon>Eukaryota</taxon>
        <taxon>Fungi</taxon>
        <taxon>Dikarya</taxon>
        <taxon>Ascomycota</taxon>
        <taxon>Saccharomycotina</taxon>
        <taxon>Pichiomycetes</taxon>
        <taxon>Debaryomycetaceae</taxon>
        <taxon>Spathaspora</taxon>
    </lineage>
</organism>
<gene>
    <name evidence="3" type="ORF">SPAPADRAFT_62470</name>
</gene>
<dbReference type="EMBL" id="GL996503">
    <property type="protein sequence ID" value="EGW31858.1"/>
    <property type="molecule type" value="Genomic_DNA"/>
</dbReference>
<dbReference type="eggNOG" id="KOG4829">
    <property type="taxonomic scope" value="Eukaryota"/>
</dbReference>
<proteinExistence type="predicted"/>
<dbReference type="Pfam" id="PF10180">
    <property type="entry name" value="WKF"/>
    <property type="match status" value="1"/>
</dbReference>
<dbReference type="RefSeq" id="XP_007376636.1">
    <property type="nucleotide sequence ID" value="XM_007376574.1"/>
</dbReference>
<dbReference type="HOGENOM" id="CLU_067161_1_0_1"/>
<dbReference type="InterPro" id="IPR019327">
    <property type="entry name" value="WKF"/>
</dbReference>
<evidence type="ECO:0000313" key="3">
    <source>
        <dbReference type="EMBL" id="EGW31858.1"/>
    </source>
</evidence>
<evidence type="ECO:0000313" key="4">
    <source>
        <dbReference type="Proteomes" id="UP000000709"/>
    </source>
</evidence>
<keyword evidence="4" id="KW-1185">Reference proteome</keyword>
<dbReference type="OMA" id="ISKWNTQ"/>
<accession>G3AS09</accession>
<protein>
    <recommendedName>
        <fullName evidence="2">WKF domain-containing protein</fullName>
    </recommendedName>
</protein>
<feature type="region of interest" description="Disordered" evidence="1">
    <location>
        <begin position="40"/>
        <end position="79"/>
    </location>
</feature>
<dbReference type="GeneID" id="18874333"/>
<feature type="domain" description="WKF" evidence="2">
    <location>
        <begin position="82"/>
        <end position="141"/>
    </location>
</feature>
<evidence type="ECO:0000259" key="2">
    <source>
        <dbReference type="Pfam" id="PF10180"/>
    </source>
</evidence>
<reference evidence="3 4" key="1">
    <citation type="journal article" date="2011" name="Proc. Natl. Acad. Sci. U.S.A.">
        <title>Comparative genomics of xylose-fermenting fungi for enhanced biofuel production.</title>
        <authorList>
            <person name="Wohlbach D.J."/>
            <person name="Kuo A."/>
            <person name="Sato T.K."/>
            <person name="Potts K.M."/>
            <person name="Salamov A.A."/>
            <person name="LaButti K.M."/>
            <person name="Sun H."/>
            <person name="Clum A."/>
            <person name="Pangilinan J.L."/>
            <person name="Lindquist E.A."/>
            <person name="Lucas S."/>
            <person name="Lapidus A."/>
            <person name="Jin M."/>
            <person name="Gunawan C."/>
            <person name="Balan V."/>
            <person name="Dale B.E."/>
            <person name="Jeffries T.W."/>
            <person name="Zinkel R."/>
            <person name="Barry K.W."/>
            <person name="Grigoriev I.V."/>
            <person name="Gasch A.P."/>
        </authorList>
    </citation>
    <scope>NUCLEOTIDE SEQUENCE [LARGE SCALE GENOMIC DNA]</scope>
    <source>
        <strain evidence="4">NRRL Y-27907 / 11-Y1</strain>
    </source>
</reference>
<dbReference type="AlphaFoldDB" id="G3AS09"/>
<feature type="compositionally biased region" description="Basic residues" evidence="1">
    <location>
        <begin position="56"/>
        <end position="67"/>
    </location>
</feature>
<dbReference type="PANTHER" id="PTHR22306:SF2">
    <property type="entry name" value="CHROMOSOME 7 OPEN READING FRAME 50"/>
    <property type="match status" value="1"/>
</dbReference>
<dbReference type="STRING" id="619300.G3AS09"/>
<dbReference type="OrthoDB" id="10261563at2759"/>
<sequence length="202" mass="23483">MSSTVPAWKRIGLSVKKDSGDDSLNIATTRVENADLTTKQIKKLSNKTKAQSQHKIEKKKPPKRIKLPKSERPPPPVKDQLTYLKQFETDRDNWKFSKQKQNWILKNIKNIPQEYETSLAVYIESLQGGSRDRLIPELKQVIEKWNVQYEEAERKIEEELAKKAEGSETSNEEKEKKESEPEKASEVNLEYAVRCFNLLKKL</sequence>
<dbReference type="Proteomes" id="UP000000709">
    <property type="component" value="Unassembled WGS sequence"/>
</dbReference>
<dbReference type="PANTHER" id="PTHR22306">
    <property type="entry name" value="CHROMOSOME 7 OPEN READING FRAME 50"/>
    <property type="match status" value="1"/>
</dbReference>
<feature type="non-terminal residue" evidence="3">
    <location>
        <position position="202"/>
    </location>
</feature>
<dbReference type="InParanoid" id="G3AS09"/>
<feature type="region of interest" description="Disordered" evidence="1">
    <location>
        <begin position="160"/>
        <end position="185"/>
    </location>
</feature>
<dbReference type="FunCoup" id="G3AS09">
    <property type="interactions" value="218"/>
</dbReference>
<evidence type="ECO:0000256" key="1">
    <source>
        <dbReference type="SAM" id="MobiDB-lite"/>
    </source>
</evidence>
<dbReference type="KEGG" id="spaa:SPAPADRAFT_62470"/>